<keyword evidence="2 4" id="KW-0067">ATP-binding</keyword>
<keyword evidence="1 4" id="KW-0547">Nucleotide-binding</keyword>
<dbReference type="Pfam" id="PF00069">
    <property type="entry name" value="Pkinase"/>
    <property type="match status" value="2"/>
</dbReference>
<evidence type="ECO:0000313" key="7">
    <source>
        <dbReference type="Proteomes" id="UP001594351"/>
    </source>
</evidence>
<dbReference type="Gene3D" id="3.40.50.300">
    <property type="entry name" value="P-loop containing nucleotide triphosphate hydrolases"/>
    <property type="match status" value="1"/>
</dbReference>
<dbReference type="EMBL" id="JBHPBY010000438">
    <property type="protein sequence ID" value="MFC1853176.1"/>
    <property type="molecule type" value="Genomic_DNA"/>
</dbReference>
<dbReference type="InterPro" id="IPR011990">
    <property type="entry name" value="TPR-like_helical_dom_sf"/>
</dbReference>
<reference evidence="6 7" key="1">
    <citation type="submission" date="2024-09" db="EMBL/GenBank/DDBJ databases">
        <title>Laminarin stimulates single cell rates of sulfate reduction while oxygen inhibits transcriptomic activity in coastal marine sediment.</title>
        <authorList>
            <person name="Lindsay M."/>
            <person name="Orcutt B."/>
            <person name="Emerson D."/>
            <person name="Stepanauskas R."/>
            <person name="D'Angelo T."/>
        </authorList>
    </citation>
    <scope>NUCLEOTIDE SEQUENCE [LARGE SCALE GENOMIC DNA]</scope>
    <source>
        <strain evidence="6">SAG AM-311-K15</strain>
    </source>
</reference>
<dbReference type="InterPro" id="IPR025662">
    <property type="entry name" value="Sigma_54_int_dom_ATP-bd_1"/>
</dbReference>
<feature type="repeat" description="TPR" evidence="3">
    <location>
        <begin position="868"/>
        <end position="901"/>
    </location>
</feature>
<name>A0ABV6Z408_UNCC1</name>
<dbReference type="SMART" id="SM00028">
    <property type="entry name" value="TPR"/>
    <property type="match status" value="7"/>
</dbReference>
<dbReference type="InterPro" id="IPR027417">
    <property type="entry name" value="P-loop_NTPase"/>
</dbReference>
<dbReference type="PANTHER" id="PTHR16305:SF28">
    <property type="entry name" value="GUANYLATE CYCLASE DOMAIN-CONTAINING PROTEIN"/>
    <property type="match status" value="1"/>
</dbReference>
<dbReference type="Pfam" id="PF13191">
    <property type="entry name" value="AAA_16"/>
    <property type="match status" value="1"/>
</dbReference>
<dbReference type="PROSITE" id="PS50011">
    <property type="entry name" value="PROTEIN_KINASE_DOM"/>
    <property type="match status" value="1"/>
</dbReference>
<dbReference type="InterPro" id="IPR000719">
    <property type="entry name" value="Prot_kinase_dom"/>
</dbReference>
<dbReference type="InterPro" id="IPR019734">
    <property type="entry name" value="TPR_rpt"/>
</dbReference>
<feature type="binding site" evidence="4">
    <location>
        <position position="39"/>
    </location>
    <ligand>
        <name>ATP</name>
        <dbReference type="ChEBI" id="CHEBI:30616"/>
    </ligand>
</feature>
<dbReference type="InterPro" id="IPR041664">
    <property type="entry name" value="AAA_16"/>
</dbReference>
<dbReference type="PROSITE" id="PS00675">
    <property type="entry name" value="SIGMA54_INTERACT_1"/>
    <property type="match status" value="1"/>
</dbReference>
<accession>A0ABV6Z408</accession>
<keyword evidence="3" id="KW-0802">TPR repeat</keyword>
<gene>
    <name evidence="6" type="ORF">ACFL27_23510</name>
</gene>
<proteinExistence type="predicted"/>
<dbReference type="InterPro" id="IPR017441">
    <property type="entry name" value="Protein_kinase_ATP_BS"/>
</dbReference>
<dbReference type="Pfam" id="PF13424">
    <property type="entry name" value="TPR_12"/>
    <property type="match status" value="3"/>
</dbReference>
<organism evidence="6 7">
    <name type="scientific">candidate division CSSED10-310 bacterium</name>
    <dbReference type="NCBI Taxonomy" id="2855610"/>
    <lineage>
        <taxon>Bacteria</taxon>
        <taxon>Bacteria division CSSED10-310</taxon>
    </lineage>
</organism>
<dbReference type="InterPro" id="IPR008271">
    <property type="entry name" value="Ser/Thr_kinase_AS"/>
</dbReference>
<dbReference type="CDD" id="cd14014">
    <property type="entry name" value="STKc_PknB_like"/>
    <property type="match status" value="1"/>
</dbReference>
<protein>
    <submittedName>
        <fullName evidence="6">Tetratricopeptide repeat protein</fullName>
    </submittedName>
</protein>
<feature type="domain" description="Protein kinase" evidence="5">
    <location>
        <begin position="10"/>
        <end position="365"/>
    </location>
</feature>
<evidence type="ECO:0000256" key="1">
    <source>
        <dbReference type="ARBA" id="ARBA00022741"/>
    </source>
</evidence>
<dbReference type="SUPFAM" id="SSF48452">
    <property type="entry name" value="TPR-like"/>
    <property type="match status" value="2"/>
</dbReference>
<dbReference type="Gene3D" id="1.10.510.10">
    <property type="entry name" value="Transferase(Phosphotransferase) domain 1"/>
    <property type="match status" value="1"/>
</dbReference>
<dbReference type="PROSITE" id="PS00107">
    <property type="entry name" value="PROTEIN_KINASE_ATP"/>
    <property type="match status" value="1"/>
</dbReference>
<dbReference type="Gene3D" id="3.30.200.20">
    <property type="entry name" value="Phosphorylase Kinase, domain 1"/>
    <property type="match status" value="1"/>
</dbReference>
<feature type="repeat" description="TPR" evidence="3">
    <location>
        <begin position="948"/>
        <end position="981"/>
    </location>
</feature>
<comment type="caution">
    <text evidence="6">The sequence shown here is derived from an EMBL/GenBank/DDBJ whole genome shotgun (WGS) entry which is preliminary data.</text>
</comment>
<evidence type="ECO:0000256" key="4">
    <source>
        <dbReference type="PROSITE-ProRule" id="PRU10141"/>
    </source>
</evidence>
<sequence length="1220" mass="135793">MVDDRTIGPYLLAETLGQGGMGVVYSAHHMTSGEAVALKTVRVHDRIYVQSLRREISALARIHHPGIIRIIDHGLDEGLPWYAMELVAGVALNRWRAELLLGEDSGEGDEAPTTSFGEPGEIASQVDQWWTLSLDLKQGEDLTLDLKSKGVLKKINSNTAQPELRRAFQTITRAFPLTPEALIQVLPLFQRLCAALSFLHGQGIVHRDLKPNNIIVRPDGTPILVDFGLFTEFGGPISRETLSIHGHSMGTVNYMAPEQIRGDLVDARADLYALGIILFEFVTGKLPFASPSVTAVLKGHLEIAVQPPSEIVPWIPLELDQLIIRLLSKEPRKRLGYADDVALTLTQLGGSDQYVTSWPKPHAYLYRAGFVGRDSQLILLRKYLNRLRVGHGAFIILEGESGVGKTRLAMEISCEAIAQEMMVLTAECPVTGALPLQAFRTVLQNISDRCREKGIEETNRLLGPRAKVLALYEPGLHNLPGLEVYPDPVSLPAGAARHRLFTALLETLMAWSARQPLLLMCDDLQWADELSIGFLEFLLSRAHFSHLPVLMIGTHRTDEACQPVQKLKDYPEIITVSLSRLDQGAVAFLVSDMLALDKAPPYFCEYLDQLSGGNPFFVAEFLRTAIEEEILWRDEAGCWQIATTRDTSDSLPDYQQLPLPRSLQDLITRRLTGLTARTRTVVEAAAVVGREVQVELLLKMIQLTETELLRALEDLLRFNMFEEPEPGKFRFIHDKMRAVTYQEIDEVHLPELHGATARGIESLYSGGLNQFMTILGHHWEKAGHTSKAKECYLAAARQARNQYAHQEAAQLYHAYFDLVEKPTPEKITARNELAADILRVQGQTQKAIQQHLLALDEAKSIQDPATQGLSLRGLGIMYRSTGQMDKARQQFTEALSIFGDLKDRTGQAQTLANLAGLHYDQGRLDEARQLCEQALHFHRESNNLPAEAVVLGNLALLYTELGQFGAATRLYKEALKIFRDINDKRSEGITLGAFANLHLEQGLTTQAQTLYDQALTIVREVGDKRTEGLALGALGMLHLKQDLLNEAQQLFELALNVHRSVGDRRDEGVTLGQLALVHCQQQRENQALTAIAESLKISAEIGNRRDEGIAYRQMATIKRCFAVKPDYGEPEAQHALNIFEKLQDKAQLILALCEHGHGILARGNSAQNTISSISRLSKVLTVEPEHDITKAISHLELAQKLYDTGQTHLLHRGESIQTKK</sequence>
<evidence type="ECO:0000313" key="6">
    <source>
        <dbReference type="EMBL" id="MFC1853176.1"/>
    </source>
</evidence>
<dbReference type="SUPFAM" id="SSF52540">
    <property type="entry name" value="P-loop containing nucleoside triphosphate hydrolases"/>
    <property type="match status" value="1"/>
</dbReference>
<dbReference type="SUPFAM" id="SSF56112">
    <property type="entry name" value="Protein kinase-like (PK-like)"/>
    <property type="match status" value="1"/>
</dbReference>
<dbReference type="PANTHER" id="PTHR16305">
    <property type="entry name" value="TESTICULAR SOLUBLE ADENYLYL CYCLASE"/>
    <property type="match status" value="1"/>
</dbReference>
<evidence type="ECO:0000259" key="5">
    <source>
        <dbReference type="PROSITE" id="PS50011"/>
    </source>
</evidence>
<evidence type="ECO:0000256" key="2">
    <source>
        <dbReference type="ARBA" id="ARBA00022840"/>
    </source>
</evidence>
<dbReference type="InterPro" id="IPR011009">
    <property type="entry name" value="Kinase-like_dom_sf"/>
</dbReference>
<dbReference type="PROSITE" id="PS50005">
    <property type="entry name" value="TPR"/>
    <property type="match status" value="2"/>
</dbReference>
<evidence type="ECO:0000256" key="3">
    <source>
        <dbReference type="PROSITE-ProRule" id="PRU00339"/>
    </source>
</evidence>
<dbReference type="PROSITE" id="PS00108">
    <property type="entry name" value="PROTEIN_KINASE_ST"/>
    <property type="match status" value="1"/>
</dbReference>
<dbReference type="Proteomes" id="UP001594351">
    <property type="component" value="Unassembled WGS sequence"/>
</dbReference>
<keyword evidence="7" id="KW-1185">Reference proteome</keyword>
<dbReference type="Gene3D" id="1.25.40.10">
    <property type="entry name" value="Tetratricopeptide repeat domain"/>
    <property type="match status" value="3"/>
</dbReference>
<dbReference type="SMART" id="SM00220">
    <property type="entry name" value="S_TKc"/>
    <property type="match status" value="1"/>
</dbReference>